<evidence type="ECO:0008006" key="5">
    <source>
        <dbReference type="Google" id="ProtNLM"/>
    </source>
</evidence>
<sequence>MKRRTLPTAVAIAAAAGMLLTACGGGDDSSKANDKIAGADEGASSSPSPSASATTDKDAPTFDLPSDITVTVERKSTGDATKDAVLQDVAYSAQTRLEAFAKSDGRTANMSRYFGASAFTYWTQRVETVAKAGLTVTGTYRFFNFEVTDVANAKTAAVRYCEDQSKGYSKEIKTNKVLRTKPSNKDFILYTLQAAKDSRGDWQVTQQSWKKADASCVQG</sequence>
<feature type="compositionally biased region" description="Low complexity" evidence="1">
    <location>
        <begin position="43"/>
        <end position="53"/>
    </location>
</feature>
<reference evidence="3 4" key="1">
    <citation type="submission" date="2023-04" db="EMBL/GenBank/DDBJ databases">
        <title>Forest soil microbial communities from Buena Vista Peninsula, Colon Province, Panama.</title>
        <authorList>
            <person name="Bouskill N."/>
        </authorList>
    </citation>
    <scope>NUCLEOTIDE SEQUENCE [LARGE SCALE GENOMIC DNA]</scope>
    <source>
        <strain evidence="3 4">GGS1</strain>
    </source>
</reference>
<feature type="compositionally biased region" description="Basic and acidic residues" evidence="1">
    <location>
        <begin position="28"/>
        <end position="38"/>
    </location>
</feature>
<evidence type="ECO:0000256" key="2">
    <source>
        <dbReference type="SAM" id="SignalP"/>
    </source>
</evidence>
<dbReference type="Proteomes" id="UP001160499">
    <property type="component" value="Unassembled WGS sequence"/>
</dbReference>
<dbReference type="EMBL" id="JARXVH010000007">
    <property type="protein sequence ID" value="MDH6217762.1"/>
    <property type="molecule type" value="Genomic_DNA"/>
</dbReference>
<keyword evidence="4" id="KW-1185">Reference proteome</keyword>
<feature type="chain" id="PRO_5045840912" description="Lipoprotein" evidence="2">
    <location>
        <begin position="23"/>
        <end position="219"/>
    </location>
</feature>
<evidence type="ECO:0000313" key="3">
    <source>
        <dbReference type="EMBL" id="MDH6217762.1"/>
    </source>
</evidence>
<organism evidence="3 4">
    <name type="scientific">Streptomyces pseudovenezuelae</name>
    <dbReference type="NCBI Taxonomy" id="67350"/>
    <lineage>
        <taxon>Bacteria</taxon>
        <taxon>Bacillati</taxon>
        <taxon>Actinomycetota</taxon>
        <taxon>Actinomycetes</taxon>
        <taxon>Kitasatosporales</taxon>
        <taxon>Streptomycetaceae</taxon>
        <taxon>Streptomyces</taxon>
        <taxon>Streptomyces aurantiacus group</taxon>
    </lineage>
</organism>
<dbReference type="PROSITE" id="PS51257">
    <property type="entry name" value="PROKAR_LIPOPROTEIN"/>
    <property type="match status" value="1"/>
</dbReference>
<feature type="region of interest" description="Disordered" evidence="1">
    <location>
        <begin position="26"/>
        <end position="64"/>
    </location>
</feature>
<evidence type="ECO:0000256" key="1">
    <source>
        <dbReference type="SAM" id="MobiDB-lite"/>
    </source>
</evidence>
<keyword evidence="2" id="KW-0732">Signal</keyword>
<gene>
    <name evidence="3" type="ORF">M2283_005090</name>
</gene>
<proteinExistence type="predicted"/>
<feature type="signal peptide" evidence="2">
    <location>
        <begin position="1"/>
        <end position="22"/>
    </location>
</feature>
<name>A0ABT6LN73_9ACTN</name>
<dbReference type="RefSeq" id="WP_280878637.1">
    <property type="nucleotide sequence ID" value="NZ_JARXVH010000007.1"/>
</dbReference>
<comment type="caution">
    <text evidence="3">The sequence shown here is derived from an EMBL/GenBank/DDBJ whole genome shotgun (WGS) entry which is preliminary data.</text>
</comment>
<accession>A0ABT6LN73</accession>
<evidence type="ECO:0000313" key="4">
    <source>
        <dbReference type="Proteomes" id="UP001160499"/>
    </source>
</evidence>
<protein>
    <recommendedName>
        <fullName evidence="5">Lipoprotein</fullName>
    </recommendedName>
</protein>